<evidence type="ECO:0000313" key="2">
    <source>
        <dbReference type="Proteomes" id="UP000232693"/>
    </source>
</evidence>
<dbReference type="SUPFAM" id="SSF56935">
    <property type="entry name" value="Porins"/>
    <property type="match status" value="1"/>
</dbReference>
<accession>A0A2K9A595</accession>
<dbReference type="Proteomes" id="UP000232693">
    <property type="component" value="Chromosome"/>
</dbReference>
<dbReference type="KEGG" id="kpd:CW740_01065"/>
<proteinExistence type="predicted"/>
<dbReference type="InterPro" id="IPR021953">
    <property type="entry name" value="DUF3570"/>
</dbReference>
<dbReference type="AlphaFoldDB" id="A0A2K9A595"/>
<sequence length="434" mass="48761">MKKNLLLKSALATATLTLITGTAQADEGQEQAAPASKEQAIGDWKFDAAFLFYSESDSRVSAIEPVFNANKRLDEEEYLNLKLTVDSLTGASPSGAVASNQPLTFTRPSGNASYTVSANQYPLDDTFKDTRVALATNWTFPVSDMTKAGLGANISKEYDYLSASINGNISYDFNNRNSTLFAGLSYAFDSIDPVGGAPIAFGRMQPVGDPQNKLSGSQDKDTLDLLVGITQVIDRESLFQINYSYSMSDGYHNDPYKVLSVLDDQGNYFDDGIPVANVLFESRPDERTKHGLFGRYKRYIDGDILDVSYRYMTDDWEIDSHTVDLKYRFAFDNGDYLQPHVRYYTQTQADFYQPYLRQDQPLPQFASSDYRLAEYDAVTLGLEYGWMSSGGNQWRMALELYNQTPTEPEKYGVLQQQTLLPDWNAVMLRVNYSF</sequence>
<dbReference type="EMBL" id="CP025120">
    <property type="protein sequence ID" value="AUD77900.1"/>
    <property type="molecule type" value="Genomic_DNA"/>
</dbReference>
<reference evidence="1 2" key="1">
    <citation type="submission" date="2017-12" db="EMBL/GenBank/DDBJ databases">
        <title>Kangiella profundi FT102 completed genome.</title>
        <authorList>
            <person name="Xu J."/>
            <person name="Wang J."/>
            <person name="Lu Y."/>
        </authorList>
    </citation>
    <scope>NUCLEOTIDE SEQUENCE [LARGE SCALE GENOMIC DNA]</scope>
    <source>
        <strain evidence="1 2">FT102</strain>
    </source>
</reference>
<protein>
    <submittedName>
        <fullName evidence="1">Uncharacterized protein</fullName>
    </submittedName>
</protein>
<dbReference type="Pfam" id="PF12094">
    <property type="entry name" value="DUF3570"/>
    <property type="match status" value="1"/>
</dbReference>
<keyword evidence="2" id="KW-1185">Reference proteome</keyword>
<name>A0A2K9A595_9GAMM</name>
<evidence type="ECO:0000313" key="1">
    <source>
        <dbReference type="EMBL" id="AUD77900.1"/>
    </source>
</evidence>
<organism evidence="1 2">
    <name type="scientific">Kangiella profundi</name>
    <dbReference type="NCBI Taxonomy" id="1561924"/>
    <lineage>
        <taxon>Bacteria</taxon>
        <taxon>Pseudomonadati</taxon>
        <taxon>Pseudomonadota</taxon>
        <taxon>Gammaproteobacteria</taxon>
        <taxon>Kangiellales</taxon>
        <taxon>Kangiellaceae</taxon>
        <taxon>Kangiella</taxon>
    </lineage>
</organism>
<gene>
    <name evidence="1" type="ORF">CW740_01065</name>
</gene>
<dbReference type="RefSeq" id="WP_106645817.1">
    <property type="nucleotide sequence ID" value="NZ_BMGO01000001.1"/>
</dbReference>
<dbReference type="OrthoDB" id="5450709at2"/>